<dbReference type="OrthoDB" id="7731527at2759"/>
<keyword evidence="2" id="KW-1185">Reference proteome</keyword>
<gene>
    <name evidence="1" type="primary">5573329</name>
</gene>
<reference evidence="1" key="2">
    <citation type="submission" date="2020-05" db="UniProtKB">
        <authorList>
            <consortium name="EnsemblMetazoa"/>
        </authorList>
    </citation>
    <scope>IDENTIFICATION</scope>
    <source>
        <strain evidence="1">LVP_AGWG</strain>
    </source>
</reference>
<dbReference type="InParanoid" id="A0A6I8TV57"/>
<reference evidence="1 2" key="1">
    <citation type="submission" date="2017-06" db="EMBL/GenBank/DDBJ databases">
        <title>Aedes aegypti genome working group (AGWG) sequencing and assembly.</title>
        <authorList>
            <consortium name="Aedes aegypti Genome Working Group (AGWG)"/>
            <person name="Matthews B.J."/>
        </authorList>
    </citation>
    <scope>NUCLEOTIDE SEQUENCE [LARGE SCALE GENOMIC DNA]</scope>
    <source>
        <strain evidence="1 2">LVP_AGWG</strain>
    </source>
</reference>
<name>A0A6I8TV57_AEDAE</name>
<organism evidence="1 2">
    <name type="scientific">Aedes aegypti</name>
    <name type="common">Yellowfever mosquito</name>
    <name type="synonym">Culex aegypti</name>
    <dbReference type="NCBI Taxonomy" id="7159"/>
    <lineage>
        <taxon>Eukaryota</taxon>
        <taxon>Metazoa</taxon>
        <taxon>Ecdysozoa</taxon>
        <taxon>Arthropoda</taxon>
        <taxon>Hexapoda</taxon>
        <taxon>Insecta</taxon>
        <taxon>Pterygota</taxon>
        <taxon>Neoptera</taxon>
        <taxon>Endopterygota</taxon>
        <taxon>Diptera</taxon>
        <taxon>Nematocera</taxon>
        <taxon>Culicoidea</taxon>
        <taxon>Culicidae</taxon>
        <taxon>Culicinae</taxon>
        <taxon>Aedini</taxon>
        <taxon>Aedes</taxon>
        <taxon>Stegomyia</taxon>
    </lineage>
</organism>
<evidence type="ECO:0000313" key="2">
    <source>
        <dbReference type="Proteomes" id="UP000008820"/>
    </source>
</evidence>
<protein>
    <submittedName>
        <fullName evidence="1">Uncharacterized protein</fullName>
    </submittedName>
</protein>
<dbReference type="EnsemblMetazoa" id="AAEL027258-RB">
    <property type="protein sequence ID" value="AAEL027258-PB"/>
    <property type="gene ID" value="AAEL027258"/>
</dbReference>
<dbReference type="AlphaFoldDB" id="A0A6I8TV57"/>
<sequence>MTTQRTPPFQLMSASLKLCKWFGLWNESNLSRPCWQTVFVIFCLLFWYILPGYLYIARGEKTLQTLLKPIIEIFAMSVITIRCIYHIFNRKNLQECFVDLQEAISAFKNCPYEDVRRTLKHLHKSAHYVVKIYVSIVFIQASAYGVVPAALITYQYCTSDEMIQLPSAVMDADYVLFDQVRTLPGKCTKPSAGIMVLYLHSSNVLFAVCRQHGMTHPQCCVQRGS</sequence>
<evidence type="ECO:0000313" key="1">
    <source>
        <dbReference type="EnsemblMetazoa" id="AAEL027258-PB"/>
    </source>
</evidence>
<proteinExistence type="predicted"/>
<accession>A0A6I8TV57</accession>
<dbReference type="Proteomes" id="UP000008820">
    <property type="component" value="Chromosome 1"/>
</dbReference>